<dbReference type="AlphaFoldDB" id="A0A4Y8LY09"/>
<comment type="caution">
    <text evidence="7">The sequence shown here is derived from an EMBL/GenBank/DDBJ whole genome shotgun (WGS) entry which is preliminary data.</text>
</comment>
<dbReference type="InterPro" id="IPR001182">
    <property type="entry name" value="FtsW/RodA"/>
</dbReference>
<proteinExistence type="predicted"/>
<dbReference type="Pfam" id="PF01098">
    <property type="entry name" value="FTSW_RODA_SPOVE"/>
    <property type="match status" value="1"/>
</dbReference>
<organism evidence="7 8">
    <name type="scientific">Cohnella luojiensis</name>
    <dbReference type="NCBI Taxonomy" id="652876"/>
    <lineage>
        <taxon>Bacteria</taxon>
        <taxon>Bacillati</taxon>
        <taxon>Bacillota</taxon>
        <taxon>Bacilli</taxon>
        <taxon>Bacillales</taxon>
        <taxon>Paenibacillaceae</taxon>
        <taxon>Cohnella</taxon>
    </lineage>
</organism>
<dbReference type="GO" id="GO:0008360">
    <property type="term" value="P:regulation of cell shape"/>
    <property type="evidence" value="ECO:0007669"/>
    <property type="project" value="UniProtKB-KW"/>
</dbReference>
<keyword evidence="8" id="KW-1185">Reference proteome</keyword>
<reference evidence="7 8" key="1">
    <citation type="submission" date="2019-03" db="EMBL/GenBank/DDBJ databases">
        <title>Cohnella endophytica sp. nov., a novel endophytic bacterium isolated from bark of Sonneratia apetala.</title>
        <authorList>
            <person name="Tuo L."/>
        </authorList>
    </citation>
    <scope>NUCLEOTIDE SEQUENCE [LARGE SCALE GENOMIC DNA]</scope>
    <source>
        <strain evidence="7 8">CCTCC AB 208254</strain>
    </source>
</reference>
<dbReference type="OrthoDB" id="2192428at2"/>
<comment type="subcellular location">
    <subcellularLocation>
        <location evidence="1">Membrane</location>
        <topology evidence="1">Multi-pass membrane protein</topology>
    </subcellularLocation>
</comment>
<feature type="transmembrane region" description="Helical" evidence="6">
    <location>
        <begin position="149"/>
        <end position="164"/>
    </location>
</feature>
<feature type="transmembrane region" description="Helical" evidence="6">
    <location>
        <begin position="406"/>
        <end position="428"/>
    </location>
</feature>
<evidence type="ECO:0000256" key="3">
    <source>
        <dbReference type="ARBA" id="ARBA00022960"/>
    </source>
</evidence>
<feature type="transmembrane region" description="Helical" evidence="6">
    <location>
        <begin position="376"/>
        <end position="400"/>
    </location>
</feature>
<evidence type="ECO:0000313" key="7">
    <source>
        <dbReference type="EMBL" id="TFE26320.1"/>
    </source>
</evidence>
<dbReference type="RefSeq" id="WP_135152413.1">
    <property type="nucleotide sequence ID" value="NZ_SOMN01000014.1"/>
</dbReference>
<keyword evidence="3" id="KW-0133">Cell shape</keyword>
<dbReference type="InterPro" id="IPR047928">
    <property type="entry name" value="Perm_prefix_1"/>
</dbReference>
<evidence type="ECO:0000256" key="5">
    <source>
        <dbReference type="ARBA" id="ARBA00023136"/>
    </source>
</evidence>
<dbReference type="PANTHER" id="PTHR30474:SF1">
    <property type="entry name" value="PEPTIDOGLYCAN GLYCOSYLTRANSFERASE MRDB"/>
    <property type="match status" value="1"/>
</dbReference>
<keyword evidence="5 6" id="KW-0472">Membrane</keyword>
<evidence type="ECO:0000313" key="8">
    <source>
        <dbReference type="Proteomes" id="UP000297900"/>
    </source>
</evidence>
<feature type="transmembrane region" description="Helical" evidence="6">
    <location>
        <begin position="254"/>
        <end position="275"/>
    </location>
</feature>
<feature type="transmembrane region" description="Helical" evidence="6">
    <location>
        <begin position="83"/>
        <end position="101"/>
    </location>
</feature>
<feature type="transmembrane region" description="Helical" evidence="6">
    <location>
        <begin position="335"/>
        <end position="356"/>
    </location>
</feature>
<dbReference type="GO" id="GO:0051301">
    <property type="term" value="P:cell division"/>
    <property type="evidence" value="ECO:0007669"/>
    <property type="project" value="InterPro"/>
</dbReference>
<name>A0A4Y8LY09_9BACL</name>
<evidence type="ECO:0000256" key="4">
    <source>
        <dbReference type="ARBA" id="ARBA00022989"/>
    </source>
</evidence>
<keyword evidence="2 6" id="KW-0812">Transmembrane</keyword>
<dbReference type="GO" id="GO:0005886">
    <property type="term" value="C:plasma membrane"/>
    <property type="evidence" value="ECO:0007669"/>
    <property type="project" value="TreeGrafter"/>
</dbReference>
<dbReference type="GO" id="GO:0032153">
    <property type="term" value="C:cell division site"/>
    <property type="evidence" value="ECO:0007669"/>
    <property type="project" value="TreeGrafter"/>
</dbReference>
<evidence type="ECO:0000256" key="2">
    <source>
        <dbReference type="ARBA" id="ARBA00022692"/>
    </source>
</evidence>
<accession>A0A4Y8LY09</accession>
<evidence type="ECO:0000256" key="1">
    <source>
        <dbReference type="ARBA" id="ARBA00004141"/>
    </source>
</evidence>
<feature type="transmembrane region" description="Helical" evidence="6">
    <location>
        <begin position="121"/>
        <end position="137"/>
    </location>
</feature>
<dbReference type="NCBIfam" id="NF038403">
    <property type="entry name" value="perm_prefix_1"/>
    <property type="match status" value="1"/>
</dbReference>
<dbReference type="PANTHER" id="PTHR30474">
    <property type="entry name" value="CELL CYCLE PROTEIN"/>
    <property type="match status" value="1"/>
</dbReference>
<protein>
    <submittedName>
        <fullName evidence="7">FtsW/RodA/SpoVE family cell cycle protein</fullName>
    </submittedName>
</protein>
<dbReference type="GO" id="GO:0015648">
    <property type="term" value="F:lipid-linked peptidoglycan transporter activity"/>
    <property type="evidence" value="ECO:0007669"/>
    <property type="project" value="TreeGrafter"/>
</dbReference>
<keyword evidence="4 6" id="KW-1133">Transmembrane helix</keyword>
<feature type="transmembrane region" description="Helical" evidence="6">
    <location>
        <begin position="230"/>
        <end position="247"/>
    </location>
</feature>
<dbReference type="Proteomes" id="UP000297900">
    <property type="component" value="Unassembled WGS sequence"/>
</dbReference>
<evidence type="ECO:0000256" key="6">
    <source>
        <dbReference type="SAM" id="Phobius"/>
    </source>
</evidence>
<dbReference type="EMBL" id="SOMN01000014">
    <property type="protein sequence ID" value="TFE26320.1"/>
    <property type="molecule type" value="Genomic_DNA"/>
</dbReference>
<gene>
    <name evidence="7" type="ORF">E2980_11950</name>
</gene>
<sequence>MKQQQNHSRVEQFLEEVCERVRAKELHEEIKEELRAHLDELIEGNLSQGMSEEEAVKQAVVCMGEPDLIGKGLDKVHRPRTDWGMLAIIGLLSVIGILAMYSVQMSEAELTRMLNFFQNKIILTGIGLVFMTLLWALDYRKLKKYSESLFVFGIGILVLAPFIAEKINGATAWIMIGQTGLHIPTIAIMAMSIGLAGIKPAKEWGWKESIVQLVCRGVIPFVLLMKMNSLAFAAVYTAIFVAFLWITRRNVAQIMTFGAGFTGFIYFIVVGSDYYNYYVTMRLRNFLVPWNDPNGEGFMLQQARNAIHSGGWWGQGIGTPNRTIPYVQSEGMLPYFIYCFGWLAGIAVVMLILCFIGKAIETTYRTKDEFGKRLSFIIGMLLIVQFVWTVLMTFGYAPFVGLTIPFLSYGGTGQVLQFATIGLLLSIYRRRDTIPTSWMPNTINQIK</sequence>